<dbReference type="EMBL" id="BMPQ01000031">
    <property type="protein sequence ID" value="GGL04705.1"/>
    <property type="molecule type" value="Genomic_DNA"/>
</dbReference>
<dbReference type="AlphaFoldDB" id="A0A917VQL1"/>
<accession>A0A917VQL1</accession>
<dbReference type="InterPro" id="IPR000253">
    <property type="entry name" value="FHA_dom"/>
</dbReference>
<evidence type="ECO:0000256" key="1">
    <source>
        <dbReference type="ARBA" id="ARBA00022553"/>
    </source>
</evidence>
<comment type="caution">
    <text evidence="3">The sequence shown here is derived from an EMBL/GenBank/DDBJ whole genome shotgun (WGS) entry which is preliminary data.</text>
</comment>
<evidence type="ECO:0000313" key="3">
    <source>
        <dbReference type="EMBL" id="GGL04705.1"/>
    </source>
</evidence>
<sequence>MDQLASLARGVTEASPGTLHARSLTGGIRVPPRPGLTICFGRGEEPDVDLAVGEDDLRVSRRHGELTYQASQWWLRNTGQQLVRLPHGRLMHTTTEPIPLAPGYTPLFVKGSGYREHLVELYVTGHDAPGLVPRRQASTLKPHLWPLAEDERLLLVVIGQHYLLYEDGPRPLSYRKAAALLECLRPDDNWTERRIEHKITEVRKRLHSGGFPYPLIHDKESGAPTDNNLLHNLLRGLVESTTLVPPDLEMID</sequence>
<evidence type="ECO:0000313" key="4">
    <source>
        <dbReference type="Proteomes" id="UP000637788"/>
    </source>
</evidence>
<reference evidence="3" key="1">
    <citation type="journal article" date="2014" name="Int. J. Syst. Evol. Microbiol.">
        <title>Complete genome sequence of Corynebacterium casei LMG S-19264T (=DSM 44701T), isolated from a smear-ripened cheese.</title>
        <authorList>
            <consortium name="US DOE Joint Genome Institute (JGI-PGF)"/>
            <person name="Walter F."/>
            <person name="Albersmeier A."/>
            <person name="Kalinowski J."/>
            <person name="Ruckert C."/>
        </authorList>
    </citation>
    <scope>NUCLEOTIDE SEQUENCE</scope>
    <source>
        <strain evidence="3">JCM 3035</strain>
    </source>
</reference>
<reference evidence="3" key="2">
    <citation type="submission" date="2020-09" db="EMBL/GenBank/DDBJ databases">
        <authorList>
            <person name="Sun Q."/>
            <person name="Ohkuma M."/>
        </authorList>
    </citation>
    <scope>NUCLEOTIDE SEQUENCE</scope>
    <source>
        <strain evidence="3">JCM 3035</strain>
    </source>
</reference>
<evidence type="ECO:0000259" key="2">
    <source>
        <dbReference type="PROSITE" id="PS50006"/>
    </source>
</evidence>
<dbReference type="Gene3D" id="2.60.200.20">
    <property type="match status" value="1"/>
</dbReference>
<dbReference type="RefSeq" id="WP_189326388.1">
    <property type="nucleotide sequence ID" value="NZ_BMPQ01000031.1"/>
</dbReference>
<dbReference type="PROSITE" id="PS50006">
    <property type="entry name" value="FHA_DOMAIN"/>
    <property type="match status" value="1"/>
</dbReference>
<name>A0A917VQL1_9ACTN</name>
<gene>
    <name evidence="3" type="ORF">GCM10010094_76950</name>
</gene>
<proteinExistence type="predicted"/>
<keyword evidence="1" id="KW-0597">Phosphoprotein</keyword>
<dbReference type="SUPFAM" id="SSF49879">
    <property type="entry name" value="SMAD/FHA domain"/>
    <property type="match status" value="1"/>
</dbReference>
<dbReference type="Pfam" id="PF00498">
    <property type="entry name" value="FHA"/>
    <property type="match status" value="1"/>
</dbReference>
<dbReference type="InterPro" id="IPR008984">
    <property type="entry name" value="SMAD_FHA_dom_sf"/>
</dbReference>
<dbReference type="CDD" id="cd00060">
    <property type="entry name" value="FHA"/>
    <property type="match status" value="1"/>
</dbReference>
<keyword evidence="4" id="KW-1185">Reference proteome</keyword>
<dbReference type="Proteomes" id="UP000637788">
    <property type="component" value="Unassembled WGS sequence"/>
</dbReference>
<protein>
    <recommendedName>
        <fullName evidence="2">FHA domain-containing protein</fullName>
    </recommendedName>
</protein>
<feature type="domain" description="FHA" evidence="2">
    <location>
        <begin position="38"/>
        <end position="90"/>
    </location>
</feature>
<organism evidence="3 4">
    <name type="scientific">Streptomyces flaveus</name>
    <dbReference type="NCBI Taxonomy" id="66370"/>
    <lineage>
        <taxon>Bacteria</taxon>
        <taxon>Bacillati</taxon>
        <taxon>Actinomycetota</taxon>
        <taxon>Actinomycetes</taxon>
        <taxon>Kitasatosporales</taxon>
        <taxon>Streptomycetaceae</taxon>
        <taxon>Streptomyces</taxon>
        <taxon>Streptomyces aurantiacus group</taxon>
    </lineage>
</organism>